<sequence>MASFAGLGYSVFNLFAVCYLSFLVIREVKTIESHSLNTFICLAHEMKARIPALHNSSCWVCSLMPADSQKGLPMVPIPLSAMNMTWAPSWKDSSGNLNITWADTNISDSRSLIVWKRIGQWCLLKEGRIALGNSECTAYFNGTHFGSKRGPNISLLDGAPLCTSAWYSFSGTKCSIHGQEHFLFKGHKLIDHFVINCTLKYNLTNHIMCLCSANTSTATFSLLPSWTGWYTISNNSWPKIFPTLFRVYWVCGNKAYLALPPSWGGSCYLAWLEPPVVYRAHLPKGKIRNVHGAEDDIKDSRPLTWRALNDWTGTCAGFVFACGGTTWRIGEGVMRLQGFLEVMANTTADSLVDLAIEQKKLRQMVLQNRLALDILLASQGGTCALIGQECCVYVPDVYNITWERATHLIQEAKDHGGEQVASWWSNLFSWVQT</sequence>
<keyword evidence="3" id="KW-1185">Reference proteome</keyword>
<name>A0A8T1RYX9_CHESE</name>
<dbReference type="Proteomes" id="UP000765507">
    <property type="component" value="Unassembled WGS sequence"/>
</dbReference>
<dbReference type="AlphaFoldDB" id="A0A8T1RYX9"/>
<proteinExistence type="predicted"/>
<feature type="transmembrane region" description="Helical" evidence="1">
    <location>
        <begin position="6"/>
        <end position="25"/>
    </location>
</feature>
<dbReference type="OrthoDB" id="9423162at2759"/>
<protein>
    <submittedName>
        <fullName evidence="2">Endogenous retrovirus group 3 member 1</fullName>
    </submittedName>
</protein>
<comment type="caution">
    <text evidence="2">The sequence shown here is derived from an EMBL/GenBank/DDBJ whole genome shotgun (WGS) entry which is preliminary data.</text>
</comment>
<evidence type="ECO:0000313" key="2">
    <source>
        <dbReference type="EMBL" id="KAG6921493.1"/>
    </source>
</evidence>
<keyword evidence="1" id="KW-0472">Membrane</keyword>
<keyword evidence="1" id="KW-0812">Transmembrane</keyword>
<evidence type="ECO:0000256" key="1">
    <source>
        <dbReference type="SAM" id="Phobius"/>
    </source>
</evidence>
<dbReference type="SUPFAM" id="SSF58069">
    <property type="entry name" value="Virus ectodomain"/>
    <property type="match status" value="1"/>
</dbReference>
<keyword evidence="1" id="KW-1133">Transmembrane helix</keyword>
<dbReference type="EMBL" id="JAHGAV010002017">
    <property type="protein sequence ID" value="KAG6921493.1"/>
    <property type="molecule type" value="Genomic_DNA"/>
</dbReference>
<dbReference type="Pfam" id="PF00429">
    <property type="entry name" value="TLV_coat"/>
    <property type="match status" value="1"/>
</dbReference>
<accession>A0A8T1RYX9</accession>
<gene>
    <name evidence="2" type="ORF">G0U57_007469</name>
</gene>
<dbReference type="PANTHER" id="PTHR10424">
    <property type="entry name" value="VIRAL ENVELOPE PROTEIN"/>
    <property type="match status" value="1"/>
</dbReference>
<evidence type="ECO:0000313" key="3">
    <source>
        <dbReference type="Proteomes" id="UP000765507"/>
    </source>
</evidence>
<dbReference type="Gene3D" id="1.10.287.210">
    <property type="match status" value="1"/>
</dbReference>
<dbReference type="InterPro" id="IPR018154">
    <property type="entry name" value="TLV/ENV_coat_polyprotein"/>
</dbReference>
<organism evidence="2 3">
    <name type="scientific">Chelydra serpentina</name>
    <name type="common">Snapping turtle</name>
    <name type="synonym">Testudo serpentina</name>
    <dbReference type="NCBI Taxonomy" id="8475"/>
    <lineage>
        <taxon>Eukaryota</taxon>
        <taxon>Metazoa</taxon>
        <taxon>Chordata</taxon>
        <taxon>Craniata</taxon>
        <taxon>Vertebrata</taxon>
        <taxon>Euteleostomi</taxon>
        <taxon>Archelosauria</taxon>
        <taxon>Testudinata</taxon>
        <taxon>Testudines</taxon>
        <taxon>Cryptodira</taxon>
        <taxon>Durocryptodira</taxon>
        <taxon>Americhelydia</taxon>
        <taxon>Chelydroidea</taxon>
        <taxon>Chelydridae</taxon>
        <taxon>Chelydra</taxon>
    </lineage>
</organism>
<reference evidence="2 3" key="1">
    <citation type="journal article" date="2020" name="G3 (Bethesda)">
        <title>Draft Genome of the Common Snapping Turtle, Chelydra serpentina, a Model for Phenotypic Plasticity in Reptiles.</title>
        <authorList>
            <person name="Das D."/>
            <person name="Singh S.K."/>
            <person name="Bierstedt J."/>
            <person name="Erickson A."/>
            <person name="Galli G.L.J."/>
            <person name="Crossley D.A. 2nd"/>
            <person name="Rhen T."/>
        </authorList>
    </citation>
    <scope>NUCLEOTIDE SEQUENCE [LARGE SCALE GENOMIC DNA]</scope>
    <source>
        <strain evidence="2">KW</strain>
    </source>
</reference>